<sequence>MGKRITFILGLCLVFLTISGCNVGDLVKTEKDELLFTKISELQHLIEKEEWDNALENIREFENTYSKRKWKVQLLAALDDYKDIELEVELLKENVKDEDQVESLIRLRQIHYRLNFIYHM</sequence>
<dbReference type="RefSeq" id="WP_250094778.1">
    <property type="nucleotide sequence ID" value="NZ_JAKRYL010000002.1"/>
</dbReference>
<evidence type="ECO:0000313" key="3">
    <source>
        <dbReference type="Proteomes" id="UP001139150"/>
    </source>
</evidence>
<dbReference type="EMBL" id="JAKRYL010000002">
    <property type="protein sequence ID" value="MCL7745840.1"/>
    <property type="molecule type" value="Genomic_DNA"/>
</dbReference>
<evidence type="ECO:0000256" key="1">
    <source>
        <dbReference type="SAM" id="Coils"/>
    </source>
</evidence>
<keyword evidence="1" id="KW-0175">Coiled coil</keyword>
<protein>
    <submittedName>
        <fullName evidence="2">DUF4363 family protein</fullName>
    </submittedName>
</protein>
<organism evidence="2 3">
    <name type="scientific">Halalkalibacter alkaliphilus</name>
    <dbReference type="NCBI Taxonomy" id="2917993"/>
    <lineage>
        <taxon>Bacteria</taxon>
        <taxon>Bacillati</taxon>
        <taxon>Bacillota</taxon>
        <taxon>Bacilli</taxon>
        <taxon>Bacillales</taxon>
        <taxon>Bacillaceae</taxon>
        <taxon>Halalkalibacter</taxon>
    </lineage>
</organism>
<name>A0A9X1ZZC5_9BACI</name>
<dbReference type="Pfam" id="PF14276">
    <property type="entry name" value="DUF4363"/>
    <property type="match status" value="1"/>
</dbReference>
<dbReference type="Proteomes" id="UP001139150">
    <property type="component" value="Unassembled WGS sequence"/>
</dbReference>
<dbReference type="InterPro" id="IPR025373">
    <property type="entry name" value="DUF4363"/>
</dbReference>
<dbReference type="PROSITE" id="PS51257">
    <property type="entry name" value="PROKAR_LIPOPROTEIN"/>
    <property type="match status" value="1"/>
</dbReference>
<keyword evidence="3" id="KW-1185">Reference proteome</keyword>
<feature type="coiled-coil region" evidence="1">
    <location>
        <begin position="74"/>
        <end position="101"/>
    </location>
</feature>
<reference evidence="2" key="1">
    <citation type="submission" date="2022-02" db="EMBL/GenBank/DDBJ databases">
        <title>Halalkalibacter sp. nov. isolated from Lonar Lake, India.</title>
        <authorList>
            <person name="Joshi A."/>
            <person name="Thite S."/>
            <person name="Lodha T."/>
        </authorList>
    </citation>
    <scope>NUCLEOTIDE SEQUENCE</scope>
    <source>
        <strain evidence="2">MEB205</strain>
    </source>
</reference>
<comment type="caution">
    <text evidence="2">The sequence shown here is derived from an EMBL/GenBank/DDBJ whole genome shotgun (WGS) entry which is preliminary data.</text>
</comment>
<evidence type="ECO:0000313" key="2">
    <source>
        <dbReference type="EMBL" id="MCL7745840.1"/>
    </source>
</evidence>
<dbReference type="AlphaFoldDB" id="A0A9X1ZZC5"/>
<gene>
    <name evidence="2" type="ORF">MF646_01780</name>
</gene>
<accession>A0A9X1ZZC5</accession>
<proteinExistence type="predicted"/>